<keyword evidence="5 9" id="KW-0064">Aspartyl protease</keyword>
<dbReference type="OrthoDB" id="9810259at2"/>
<keyword evidence="6 9" id="KW-0378">Hydrolase</keyword>
<organism evidence="11 12">
    <name type="scientific">Halioglobus maricola</name>
    <dbReference type="NCBI Taxonomy" id="2601894"/>
    <lineage>
        <taxon>Bacteria</taxon>
        <taxon>Pseudomonadati</taxon>
        <taxon>Pseudomonadota</taxon>
        <taxon>Gammaproteobacteria</taxon>
        <taxon>Cellvibrionales</taxon>
        <taxon>Halieaceae</taxon>
        <taxon>Halioglobus</taxon>
    </lineage>
</organism>
<keyword evidence="8 9" id="KW-0472">Membrane</keyword>
<keyword evidence="3 9" id="KW-0645">Protease</keyword>
<evidence type="ECO:0000256" key="7">
    <source>
        <dbReference type="ARBA" id="ARBA00022989"/>
    </source>
</evidence>
<comment type="similarity">
    <text evidence="1 9 10">Belongs to the peptidase A8 family.</text>
</comment>
<dbReference type="InterPro" id="IPR001872">
    <property type="entry name" value="Peptidase_A8"/>
</dbReference>
<evidence type="ECO:0000256" key="8">
    <source>
        <dbReference type="ARBA" id="ARBA00023136"/>
    </source>
</evidence>
<feature type="active site" evidence="9">
    <location>
        <position position="129"/>
    </location>
</feature>
<dbReference type="PANTHER" id="PTHR33695:SF1">
    <property type="entry name" value="LIPOPROTEIN SIGNAL PEPTIDASE"/>
    <property type="match status" value="1"/>
</dbReference>
<comment type="catalytic activity">
    <reaction evidence="9">
        <text>Release of signal peptides from bacterial membrane prolipoproteins. Hydrolyzes -Xaa-Yaa-Zaa-|-(S,diacylglyceryl)Cys-, in which Xaa is hydrophobic (preferably Leu), and Yaa (Ala or Ser) and Zaa (Gly or Ala) have small, neutral side chains.</text>
        <dbReference type="EC" id="3.4.23.36"/>
    </reaction>
</comment>
<evidence type="ECO:0000256" key="6">
    <source>
        <dbReference type="ARBA" id="ARBA00022801"/>
    </source>
</evidence>
<dbReference type="GO" id="GO:0006508">
    <property type="term" value="P:proteolysis"/>
    <property type="evidence" value="ECO:0007669"/>
    <property type="project" value="UniProtKB-KW"/>
</dbReference>
<sequence>MVKVSSAALRNGVGAWPWYVLALVVVALDQYTKGLASSQLQYGRPVEVFSWFNLTLQHNTGAAFSFLSEAGGWQRWFFTVLALVISSILAAWLFVAERGQWLLALSLALILGGAIGNVWDRIVLGYVVDFVSVHYGGWYFPAFNIADAGISVGAVCMLLDSFLASKKPS</sequence>
<comment type="function">
    <text evidence="9">This protein specifically catalyzes the removal of signal peptides from prolipoproteins.</text>
</comment>
<comment type="pathway">
    <text evidence="9">Protein modification; lipoprotein biosynthesis (signal peptide cleavage).</text>
</comment>
<dbReference type="PRINTS" id="PR00781">
    <property type="entry name" value="LIPOSIGPTASE"/>
</dbReference>
<reference evidence="11 12" key="1">
    <citation type="submission" date="2019-02" db="EMBL/GenBank/DDBJ databases">
        <authorList>
            <person name="Li S.-H."/>
        </authorList>
    </citation>
    <scope>NUCLEOTIDE SEQUENCE [LARGE SCALE GENOMIC DNA]</scope>
    <source>
        <strain evidence="11 12">IMCC14385</strain>
    </source>
</reference>
<evidence type="ECO:0000313" key="11">
    <source>
        <dbReference type="EMBL" id="QFU74830.1"/>
    </source>
</evidence>
<dbReference type="GO" id="GO:0004190">
    <property type="term" value="F:aspartic-type endopeptidase activity"/>
    <property type="evidence" value="ECO:0007669"/>
    <property type="project" value="UniProtKB-UniRule"/>
</dbReference>
<evidence type="ECO:0000256" key="10">
    <source>
        <dbReference type="RuleBase" id="RU004181"/>
    </source>
</evidence>
<feature type="active site" evidence="9">
    <location>
        <position position="147"/>
    </location>
</feature>
<feature type="transmembrane region" description="Helical" evidence="9">
    <location>
        <begin position="76"/>
        <end position="94"/>
    </location>
</feature>
<comment type="subcellular location">
    <subcellularLocation>
        <location evidence="9">Cell membrane</location>
        <topology evidence="9">Multi-pass membrane protein</topology>
    </subcellularLocation>
</comment>
<keyword evidence="4 9" id="KW-0812">Transmembrane</keyword>
<dbReference type="AlphaFoldDB" id="A0A5P9NG97"/>
<evidence type="ECO:0000256" key="1">
    <source>
        <dbReference type="ARBA" id="ARBA00006139"/>
    </source>
</evidence>
<evidence type="ECO:0000313" key="12">
    <source>
        <dbReference type="Proteomes" id="UP000326287"/>
    </source>
</evidence>
<dbReference type="GO" id="GO:0005886">
    <property type="term" value="C:plasma membrane"/>
    <property type="evidence" value="ECO:0007669"/>
    <property type="project" value="UniProtKB-SubCell"/>
</dbReference>
<feature type="transmembrane region" description="Helical" evidence="9">
    <location>
        <begin position="7"/>
        <end position="28"/>
    </location>
</feature>
<proteinExistence type="inferred from homology"/>
<dbReference type="NCBIfam" id="TIGR00077">
    <property type="entry name" value="lspA"/>
    <property type="match status" value="1"/>
</dbReference>
<dbReference type="Proteomes" id="UP000326287">
    <property type="component" value="Chromosome"/>
</dbReference>
<dbReference type="UniPathway" id="UPA00665"/>
<gene>
    <name evidence="9" type="primary">lspA</name>
    <name evidence="11" type="ORF">EY643_03760</name>
</gene>
<evidence type="ECO:0000256" key="3">
    <source>
        <dbReference type="ARBA" id="ARBA00022670"/>
    </source>
</evidence>
<evidence type="ECO:0000256" key="9">
    <source>
        <dbReference type="HAMAP-Rule" id="MF_00161"/>
    </source>
</evidence>
<keyword evidence="11" id="KW-0449">Lipoprotein</keyword>
<name>A0A5P9NG97_9GAMM</name>
<keyword evidence="2 9" id="KW-1003">Cell membrane</keyword>
<dbReference type="HAMAP" id="MF_00161">
    <property type="entry name" value="LspA"/>
    <property type="match status" value="1"/>
</dbReference>
<accession>A0A5P9NG97</accession>
<feature type="transmembrane region" description="Helical" evidence="9">
    <location>
        <begin position="101"/>
        <end position="119"/>
    </location>
</feature>
<evidence type="ECO:0000256" key="5">
    <source>
        <dbReference type="ARBA" id="ARBA00022750"/>
    </source>
</evidence>
<dbReference type="Pfam" id="PF01252">
    <property type="entry name" value="Peptidase_A8"/>
    <property type="match status" value="1"/>
</dbReference>
<evidence type="ECO:0000256" key="2">
    <source>
        <dbReference type="ARBA" id="ARBA00022475"/>
    </source>
</evidence>
<dbReference type="KEGG" id="halc:EY643_03760"/>
<dbReference type="PANTHER" id="PTHR33695">
    <property type="entry name" value="LIPOPROTEIN SIGNAL PEPTIDASE"/>
    <property type="match status" value="1"/>
</dbReference>
<keyword evidence="12" id="KW-1185">Reference proteome</keyword>
<dbReference type="EMBL" id="CP036422">
    <property type="protein sequence ID" value="QFU74830.1"/>
    <property type="molecule type" value="Genomic_DNA"/>
</dbReference>
<dbReference type="EC" id="3.4.23.36" evidence="9"/>
<keyword evidence="7 9" id="KW-1133">Transmembrane helix</keyword>
<protein>
    <recommendedName>
        <fullName evidence="9">Lipoprotein signal peptidase</fullName>
        <ecNumber evidence="9">3.4.23.36</ecNumber>
    </recommendedName>
    <alternativeName>
        <fullName evidence="9">Prolipoprotein signal peptidase</fullName>
    </alternativeName>
    <alternativeName>
        <fullName evidence="9">Signal peptidase II</fullName>
        <shortName evidence="9">SPase II</shortName>
    </alternativeName>
</protein>
<feature type="transmembrane region" description="Helical" evidence="9">
    <location>
        <begin position="139"/>
        <end position="159"/>
    </location>
</feature>
<evidence type="ECO:0000256" key="4">
    <source>
        <dbReference type="ARBA" id="ARBA00022692"/>
    </source>
</evidence>